<proteinExistence type="predicted"/>
<accession>A0AAJ0HGS5</accession>
<evidence type="ECO:0000313" key="1">
    <source>
        <dbReference type="EMBL" id="KAK3352336.1"/>
    </source>
</evidence>
<sequence>MSIANAMHIVRRRWPSMGRTPWLAISATFLVAGRKSTLGFSPHESATTLLDGTAHVLSSHNCEGLEGLRGSFARSMRPCTACPCLATALRALASGSPSPQTMFAEGTWGYVVTRCSCIGLRELALCPMRSLVSRTCPVLAVRCCPKANMHQMQLCCSKVGRDRVLLYSWLLAIVRV</sequence>
<gene>
    <name evidence="1" type="ORF">B0T25DRAFT_541733</name>
</gene>
<protein>
    <submittedName>
        <fullName evidence="1">Uncharacterized protein</fullName>
    </submittedName>
</protein>
<organism evidence="1 2">
    <name type="scientific">Lasiosphaeria hispida</name>
    <dbReference type="NCBI Taxonomy" id="260671"/>
    <lineage>
        <taxon>Eukaryota</taxon>
        <taxon>Fungi</taxon>
        <taxon>Dikarya</taxon>
        <taxon>Ascomycota</taxon>
        <taxon>Pezizomycotina</taxon>
        <taxon>Sordariomycetes</taxon>
        <taxon>Sordariomycetidae</taxon>
        <taxon>Sordariales</taxon>
        <taxon>Lasiosphaeriaceae</taxon>
        <taxon>Lasiosphaeria</taxon>
    </lineage>
</organism>
<name>A0AAJ0HGS5_9PEZI</name>
<reference evidence="1" key="2">
    <citation type="submission" date="2023-06" db="EMBL/GenBank/DDBJ databases">
        <authorList>
            <consortium name="Lawrence Berkeley National Laboratory"/>
            <person name="Haridas S."/>
            <person name="Hensen N."/>
            <person name="Bonometti L."/>
            <person name="Westerberg I."/>
            <person name="Brannstrom I.O."/>
            <person name="Guillou S."/>
            <person name="Cros-Aarteil S."/>
            <person name="Calhoun S."/>
            <person name="Kuo A."/>
            <person name="Mondo S."/>
            <person name="Pangilinan J."/>
            <person name="Riley R."/>
            <person name="Labutti K."/>
            <person name="Andreopoulos B."/>
            <person name="Lipzen A."/>
            <person name="Chen C."/>
            <person name="Yanf M."/>
            <person name="Daum C."/>
            <person name="Ng V."/>
            <person name="Clum A."/>
            <person name="Steindorff A."/>
            <person name="Ohm R."/>
            <person name="Martin F."/>
            <person name="Silar P."/>
            <person name="Natvig D."/>
            <person name="Lalanne C."/>
            <person name="Gautier V."/>
            <person name="Ament-Velasquez S.L."/>
            <person name="Kruys A."/>
            <person name="Hutchinson M.I."/>
            <person name="Powell A.J."/>
            <person name="Barry K."/>
            <person name="Miller A.N."/>
            <person name="Grigoriev I.V."/>
            <person name="Debuchy R."/>
            <person name="Gladieux P."/>
            <person name="Thoren M.H."/>
            <person name="Johannesson H."/>
        </authorList>
    </citation>
    <scope>NUCLEOTIDE SEQUENCE</scope>
    <source>
        <strain evidence="1">CBS 955.72</strain>
    </source>
</reference>
<dbReference type="EMBL" id="JAUIQD010000004">
    <property type="protein sequence ID" value="KAK3352336.1"/>
    <property type="molecule type" value="Genomic_DNA"/>
</dbReference>
<keyword evidence="2" id="KW-1185">Reference proteome</keyword>
<dbReference type="AlphaFoldDB" id="A0AAJ0HGS5"/>
<evidence type="ECO:0000313" key="2">
    <source>
        <dbReference type="Proteomes" id="UP001275084"/>
    </source>
</evidence>
<dbReference type="Proteomes" id="UP001275084">
    <property type="component" value="Unassembled WGS sequence"/>
</dbReference>
<reference evidence="1" key="1">
    <citation type="journal article" date="2023" name="Mol. Phylogenet. Evol.">
        <title>Genome-scale phylogeny and comparative genomics of the fungal order Sordariales.</title>
        <authorList>
            <person name="Hensen N."/>
            <person name="Bonometti L."/>
            <person name="Westerberg I."/>
            <person name="Brannstrom I.O."/>
            <person name="Guillou S."/>
            <person name="Cros-Aarteil S."/>
            <person name="Calhoun S."/>
            <person name="Haridas S."/>
            <person name="Kuo A."/>
            <person name="Mondo S."/>
            <person name="Pangilinan J."/>
            <person name="Riley R."/>
            <person name="LaButti K."/>
            <person name="Andreopoulos B."/>
            <person name="Lipzen A."/>
            <person name="Chen C."/>
            <person name="Yan M."/>
            <person name="Daum C."/>
            <person name="Ng V."/>
            <person name="Clum A."/>
            <person name="Steindorff A."/>
            <person name="Ohm R.A."/>
            <person name="Martin F."/>
            <person name="Silar P."/>
            <person name="Natvig D.O."/>
            <person name="Lalanne C."/>
            <person name="Gautier V."/>
            <person name="Ament-Velasquez S.L."/>
            <person name="Kruys A."/>
            <person name="Hutchinson M.I."/>
            <person name="Powell A.J."/>
            <person name="Barry K."/>
            <person name="Miller A.N."/>
            <person name="Grigoriev I.V."/>
            <person name="Debuchy R."/>
            <person name="Gladieux P."/>
            <person name="Hiltunen Thoren M."/>
            <person name="Johannesson H."/>
        </authorList>
    </citation>
    <scope>NUCLEOTIDE SEQUENCE</scope>
    <source>
        <strain evidence="1">CBS 955.72</strain>
    </source>
</reference>
<comment type="caution">
    <text evidence="1">The sequence shown here is derived from an EMBL/GenBank/DDBJ whole genome shotgun (WGS) entry which is preliminary data.</text>
</comment>